<proteinExistence type="predicted"/>
<evidence type="ECO:0000313" key="3">
    <source>
        <dbReference type="EMBL" id="ACU89298.1"/>
    </source>
</evidence>
<dbReference type="KEGG" id="dba:Dbac_1194"/>
<dbReference type="OrthoDB" id="9132167at2"/>
<dbReference type="EMBL" id="CP001629">
    <property type="protein sequence ID" value="ACU89298.1"/>
    <property type="molecule type" value="Genomic_DNA"/>
</dbReference>
<dbReference type="CDD" id="cd06445">
    <property type="entry name" value="ATase"/>
    <property type="match status" value="1"/>
</dbReference>
<gene>
    <name evidence="3" type="ordered locus">Dbac_1194</name>
</gene>
<dbReference type="AlphaFoldDB" id="C7LRF2"/>
<evidence type="ECO:0000313" key="4">
    <source>
        <dbReference type="Proteomes" id="UP000002216"/>
    </source>
</evidence>
<keyword evidence="3" id="KW-0489">Methyltransferase</keyword>
<dbReference type="PANTHER" id="PTHR42942:SF1">
    <property type="entry name" value="ALKYLTRANSFERASE-LIKE PROTEIN 1"/>
    <property type="match status" value="1"/>
</dbReference>
<reference evidence="3 4" key="1">
    <citation type="journal article" date="2009" name="Stand. Genomic Sci.">
        <title>Complete genome sequence of Desulfomicrobium baculatum type strain (X).</title>
        <authorList>
            <person name="Copeland A."/>
            <person name="Spring S."/>
            <person name="Goker M."/>
            <person name="Schneider S."/>
            <person name="Lapidus A."/>
            <person name="Del Rio T.G."/>
            <person name="Tice H."/>
            <person name="Cheng J.F."/>
            <person name="Chen F."/>
            <person name="Nolan M."/>
            <person name="Bruce D."/>
            <person name="Goodwin L."/>
            <person name="Pitluck S."/>
            <person name="Ivanova N."/>
            <person name="Mavrommatis K."/>
            <person name="Ovchinnikova G."/>
            <person name="Pati A."/>
            <person name="Chen A."/>
            <person name="Palaniappan K."/>
            <person name="Land M."/>
            <person name="Hauser L."/>
            <person name="Chang Y.J."/>
            <person name="Jeffries C.C."/>
            <person name="Meincke L."/>
            <person name="Sims D."/>
            <person name="Brettin T."/>
            <person name="Detter J.C."/>
            <person name="Han C."/>
            <person name="Chain P."/>
            <person name="Bristow J."/>
            <person name="Eisen J.A."/>
            <person name="Markowitz V."/>
            <person name="Hugenholtz P."/>
            <person name="Kyrpides N.C."/>
            <person name="Klenk H.P."/>
            <person name="Lucas S."/>
        </authorList>
    </citation>
    <scope>NUCLEOTIDE SEQUENCE [LARGE SCALE GENOMIC DNA]</scope>
    <source>
        <strain evidence="4">DSM 4028 / VKM B-1378 / X</strain>
    </source>
</reference>
<dbReference type="Proteomes" id="UP000002216">
    <property type="component" value="Chromosome"/>
</dbReference>
<keyword evidence="1" id="KW-0227">DNA damage</keyword>
<dbReference type="eggNOG" id="COG3695">
    <property type="taxonomic scope" value="Bacteria"/>
</dbReference>
<dbReference type="GO" id="GO:0032259">
    <property type="term" value="P:methylation"/>
    <property type="evidence" value="ECO:0007669"/>
    <property type="project" value="UniProtKB-KW"/>
</dbReference>
<keyword evidence="3" id="KW-0808">Transferase</keyword>
<dbReference type="InterPro" id="IPR036388">
    <property type="entry name" value="WH-like_DNA-bd_sf"/>
</dbReference>
<protein>
    <submittedName>
        <fullName evidence="3">Methylated-DNA-(Protein)-cysteine S-methyltransferase DNA binding</fullName>
    </submittedName>
</protein>
<keyword evidence="4" id="KW-1185">Reference proteome</keyword>
<dbReference type="HOGENOM" id="CLU_000445_52_5_7"/>
<dbReference type="InterPro" id="IPR052520">
    <property type="entry name" value="ATL_DNA_repair"/>
</dbReference>
<dbReference type="InterPro" id="IPR014048">
    <property type="entry name" value="MethylDNA_cys_MeTrfase_DNA-bd"/>
</dbReference>
<dbReference type="SUPFAM" id="SSF46767">
    <property type="entry name" value="Methylated DNA-protein cysteine methyltransferase, C-terminal domain"/>
    <property type="match status" value="1"/>
</dbReference>
<evidence type="ECO:0000259" key="2">
    <source>
        <dbReference type="Pfam" id="PF01035"/>
    </source>
</evidence>
<organism evidence="3 4">
    <name type="scientific">Desulfomicrobium baculatum (strain DSM 4028 / VKM B-1378 / X)</name>
    <name type="common">Desulfovibrio baculatus</name>
    <dbReference type="NCBI Taxonomy" id="525897"/>
    <lineage>
        <taxon>Bacteria</taxon>
        <taxon>Pseudomonadati</taxon>
        <taxon>Thermodesulfobacteriota</taxon>
        <taxon>Desulfovibrionia</taxon>
        <taxon>Desulfovibrionales</taxon>
        <taxon>Desulfomicrobiaceae</taxon>
        <taxon>Desulfomicrobium</taxon>
    </lineage>
</organism>
<accession>C7LRF2</accession>
<evidence type="ECO:0000256" key="1">
    <source>
        <dbReference type="ARBA" id="ARBA00022763"/>
    </source>
</evidence>
<dbReference type="GO" id="GO:0006281">
    <property type="term" value="P:DNA repair"/>
    <property type="evidence" value="ECO:0007669"/>
    <property type="project" value="InterPro"/>
</dbReference>
<dbReference type="Pfam" id="PF01035">
    <property type="entry name" value="DNA_binding_1"/>
    <property type="match status" value="1"/>
</dbReference>
<dbReference type="InterPro" id="IPR036217">
    <property type="entry name" value="MethylDNA_cys_MeTrfase_DNAb"/>
</dbReference>
<dbReference type="Gene3D" id="1.10.10.10">
    <property type="entry name" value="Winged helix-like DNA-binding domain superfamily/Winged helix DNA-binding domain"/>
    <property type="match status" value="1"/>
</dbReference>
<name>C7LRF2_DESBD</name>
<sequence length="123" mass="13839">MTRQSHQARQSHQSFTTRVIEAIRSIPAGRVATYGQIAGMAGNRRAARQVARILHTCSHTHGLPWHRVVNREGRIALGAANGYEDQKRLLENEGVEFDDTGSIDLERYLCIQVPCRYPCVPNE</sequence>
<dbReference type="GO" id="GO:0008168">
    <property type="term" value="F:methyltransferase activity"/>
    <property type="evidence" value="ECO:0007669"/>
    <property type="project" value="UniProtKB-KW"/>
</dbReference>
<feature type="domain" description="Methylated-DNA-[protein]-cysteine S-methyltransferase DNA binding" evidence="2">
    <location>
        <begin position="15"/>
        <end position="95"/>
    </location>
</feature>
<dbReference type="PANTHER" id="PTHR42942">
    <property type="entry name" value="6-O-METHYLGUANINE DNA METHYLTRANSFERASE"/>
    <property type="match status" value="1"/>
</dbReference>